<dbReference type="PANTHER" id="PTHR48449">
    <property type="entry name" value="DUF1985 DOMAIN-CONTAINING PROTEIN"/>
    <property type="match status" value="1"/>
</dbReference>
<evidence type="ECO:0000313" key="6">
    <source>
        <dbReference type="EMBL" id="KAK2644740.1"/>
    </source>
</evidence>
<dbReference type="Gene3D" id="3.40.395.10">
    <property type="entry name" value="Adenoviral Proteinase, Chain A"/>
    <property type="match status" value="1"/>
</dbReference>
<dbReference type="AlphaFoldDB" id="A0AAD9TZU3"/>
<dbReference type="InterPro" id="IPR015410">
    <property type="entry name" value="DUF1985"/>
</dbReference>
<reference evidence="6" key="1">
    <citation type="journal article" date="2023" name="Plant J.">
        <title>Genome sequences and population genomics provide insights into the demographic history, inbreeding, and mutation load of two 'living fossil' tree species of Dipteronia.</title>
        <authorList>
            <person name="Feng Y."/>
            <person name="Comes H.P."/>
            <person name="Chen J."/>
            <person name="Zhu S."/>
            <person name="Lu R."/>
            <person name="Zhang X."/>
            <person name="Li P."/>
            <person name="Qiu J."/>
            <person name="Olsen K.M."/>
            <person name="Qiu Y."/>
        </authorList>
    </citation>
    <scope>NUCLEOTIDE SEQUENCE</scope>
    <source>
        <strain evidence="6">KIB01</strain>
    </source>
</reference>
<protein>
    <recommendedName>
        <fullName evidence="5">Ubiquitin-like protease family profile domain-containing protein</fullName>
    </recommendedName>
</protein>
<dbReference type="PANTHER" id="PTHR48449:SF1">
    <property type="entry name" value="DUF1985 DOMAIN-CONTAINING PROTEIN"/>
    <property type="match status" value="1"/>
</dbReference>
<feature type="compositionally biased region" description="Basic residues" evidence="4">
    <location>
        <begin position="269"/>
        <end position="289"/>
    </location>
</feature>
<dbReference type="GO" id="GO:0008234">
    <property type="term" value="F:cysteine-type peptidase activity"/>
    <property type="evidence" value="ECO:0007669"/>
    <property type="project" value="InterPro"/>
</dbReference>
<dbReference type="PROSITE" id="PS50600">
    <property type="entry name" value="ULP_PROTEASE"/>
    <property type="match status" value="1"/>
</dbReference>
<gene>
    <name evidence="6" type="ORF">Ddye_019935</name>
</gene>
<dbReference type="InterPro" id="IPR003653">
    <property type="entry name" value="Peptidase_C48_C"/>
</dbReference>
<evidence type="ECO:0000256" key="1">
    <source>
        <dbReference type="ARBA" id="ARBA00005234"/>
    </source>
</evidence>
<comment type="caution">
    <text evidence="6">The sequence shown here is derived from an EMBL/GenBank/DDBJ whole genome shotgun (WGS) entry which is preliminary data.</text>
</comment>
<evidence type="ECO:0000256" key="4">
    <source>
        <dbReference type="SAM" id="MobiDB-lite"/>
    </source>
</evidence>
<accession>A0AAD9TZU3</accession>
<evidence type="ECO:0000259" key="5">
    <source>
        <dbReference type="PROSITE" id="PS50600"/>
    </source>
</evidence>
<feature type="region of interest" description="Disordered" evidence="4">
    <location>
        <begin position="242"/>
        <end position="339"/>
    </location>
</feature>
<dbReference type="Pfam" id="PF09331">
    <property type="entry name" value="DUF1985"/>
    <property type="match status" value="1"/>
</dbReference>
<keyword evidence="7" id="KW-1185">Reference proteome</keyword>
<dbReference type="SUPFAM" id="SSF54001">
    <property type="entry name" value="Cysteine proteinases"/>
    <property type="match status" value="1"/>
</dbReference>
<keyword evidence="2" id="KW-0645">Protease</keyword>
<dbReference type="EMBL" id="JANJYI010000006">
    <property type="protein sequence ID" value="KAK2644740.1"/>
    <property type="molecule type" value="Genomic_DNA"/>
</dbReference>
<sequence length="660" mass="75797">MASCFKQFGQFPTNWLFSAQIVHSLLLREIQIDGASENELWFSVGGKKARFGQREFCLVTGLRFGKIYEIVNTPYVANENGIHKRYLPDEEAEDLKLSTVYDRFIASNFLKADDLLKIALFLIANNVLFGQPFDKKVTPWLFNLFDDLEAFNGFAWGHYVFKMMLHYLSHGFRSRNSKKGYGKVRYRLYGFPWAVEADVKEVLEATDDEAQADYWVGVDYNMTEGPQFIPLVEMEMKENHELLDEGDDGNDGVVGDGDNDDGAATSQRALKRKAQKMKKKTSVKKKQRKAVPVTRLDQDEDYTPGYTPTPYVDYTPGYTPTPLPPHPHMSSRQEPRSKGDARITELLEAVRALPDVLDVVVKREVAHLPCVLRSLVQEIQSSRGESNHEAPMTVVRDPSLDREEVHTIVIDQEVVDPATEKVDPAMEKKLQQDKSKYDQFKKKAKAARQNVGMEESVDKSFFMELEDPTKWLSTDHVDAYVSYLVKRRESDPDNYRHSLVLLSTEFYTKLNLAWKKILETDNEVESSFDALAFQCPHDWIEYGFGNRSGWGQPWWLYTQLSVPCCVGEPNGHWILCKVDLLDHHITIFDPTGAKKKSIQVERFRKLMPLRRLLPMYTGGLWKVGVFVYNWDGQQRVKMVDGHQMEFADTLFSLAVVCNEC</sequence>
<organism evidence="6 7">
    <name type="scientific">Dipteronia dyeriana</name>
    <dbReference type="NCBI Taxonomy" id="168575"/>
    <lineage>
        <taxon>Eukaryota</taxon>
        <taxon>Viridiplantae</taxon>
        <taxon>Streptophyta</taxon>
        <taxon>Embryophyta</taxon>
        <taxon>Tracheophyta</taxon>
        <taxon>Spermatophyta</taxon>
        <taxon>Magnoliopsida</taxon>
        <taxon>eudicotyledons</taxon>
        <taxon>Gunneridae</taxon>
        <taxon>Pentapetalae</taxon>
        <taxon>rosids</taxon>
        <taxon>malvids</taxon>
        <taxon>Sapindales</taxon>
        <taxon>Sapindaceae</taxon>
        <taxon>Hippocastanoideae</taxon>
        <taxon>Acereae</taxon>
        <taxon>Dipteronia</taxon>
    </lineage>
</organism>
<comment type="similarity">
    <text evidence="1">Belongs to the peptidase C48 family.</text>
</comment>
<dbReference type="Pfam" id="PF02902">
    <property type="entry name" value="Peptidase_C48"/>
    <property type="match status" value="1"/>
</dbReference>
<evidence type="ECO:0000256" key="2">
    <source>
        <dbReference type="ARBA" id="ARBA00022670"/>
    </source>
</evidence>
<dbReference type="Proteomes" id="UP001280121">
    <property type="component" value="Unassembled WGS sequence"/>
</dbReference>
<evidence type="ECO:0000313" key="7">
    <source>
        <dbReference type="Proteomes" id="UP001280121"/>
    </source>
</evidence>
<feature type="domain" description="Ubiquitin-like protease family profile" evidence="5">
    <location>
        <begin position="455"/>
        <end position="660"/>
    </location>
</feature>
<evidence type="ECO:0000256" key="3">
    <source>
        <dbReference type="ARBA" id="ARBA00022801"/>
    </source>
</evidence>
<dbReference type="InterPro" id="IPR038765">
    <property type="entry name" value="Papain-like_cys_pep_sf"/>
</dbReference>
<keyword evidence="3" id="KW-0378">Hydrolase</keyword>
<proteinExistence type="inferred from homology"/>
<name>A0AAD9TZU3_9ROSI</name>
<dbReference type="GO" id="GO:0006508">
    <property type="term" value="P:proteolysis"/>
    <property type="evidence" value="ECO:0007669"/>
    <property type="project" value="UniProtKB-KW"/>
</dbReference>